<evidence type="ECO:0000256" key="5">
    <source>
        <dbReference type="RuleBase" id="RU000660"/>
    </source>
</evidence>
<dbReference type="PATRIC" id="fig|1133592.3.peg.165"/>
<dbReference type="Gene3D" id="3.90.1030.10">
    <property type="entry name" value="Ribosomal protein L17"/>
    <property type="match status" value="1"/>
</dbReference>
<dbReference type="OrthoDB" id="9809073at2"/>
<evidence type="ECO:0000256" key="1">
    <source>
        <dbReference type="ARBA" id="ARBA00008777"/>
    </source>
</evidence>
<dbReference type="GO" id="GO:0022625">
    <property type="term" value="C:cytosolic large ribosomal subunit"/>
    <property type="evidence" value="ECO:0007669"/>
    <property type="project" value="TreeGrafter"/>
</dbReference>
<protein>
    <recommendedName>
        <fullName evidence="4">Large ribosomal subunit protein bL17</fullName>
    </recommendedName>
</protein>
<comment type="subunit">
    <text evidence="4">Part of the 50S ribosomal subunit. Contacts protein L32.</text>
</comment>
<keyword evidence="3 4" id="KW-0687">Ribonucleoprotein</keyword>
<evidence type="ECO:0000256" key="2">
    <source>
        <dbReference type="ARBA" id="ARBA00022980"/>
    </source>
</evidence>
<dbReference type="EMBL" id="CP003263">
    <property type="protein sequence ID" value="AGC66937.1"/>
    <property type="molecule type" value="Genomic_DNA"/>
</dbReference>
<dbReference type="HOGENOM" id="CLU_074407_2_0_10"/>
<dbReference type="PANTHER" id="PTHR14413:SF16">
    <property type="entry name" value="LARGE RIBOSOMAL SUBUNIT PROTEIN BL17M"/>
    <property type="match status" value="1"/>
</dbReference>
<comment type="similarity">
    <text evidence="1 4 5">Belongs to the bacterial ribosomal protein bL17 family.</text>
</comment>
<reference evidence="6 7" key="1">
    <citation type="journal article" date="2013" name="Environ. Microbiol.">
        <title>The nutrient supplying capabilities of Uzinura, an endosymbiont of armoured scale insects.</title>
        <authorList>
            <person name="Sabree Z.L."/>
            <person name="Huang C.Y."/>
            <person name="Okusu A."/>
            <person name="Moran N.A."/>
            <person name="Normark B.B."/>
        </authorList>
    </citation>
    <scope>NUCLEOTIDE SEQUENCE [LARGE SCALE GENOMIC DNA]</scope>
    <source>
        <strain evidence="6 7">ASNER</strain>
    </source>
</reference>
<dbReference type="GO" id="GO:0006412">
    <property type="term" value="P:translation"/>
    <property type="evidence" value="ECO:0007669"/>
    <property type="project" value="UniProtKB-UniRule"/>
</dbReference>
<evidence type="ECO:0000313" key="6">
    <source>
        <dbReference type="EMBL" id="AGC66937.1"/>
    </source>
</evidence>
<proteinExistence type="inferred from homology"/>
<accession>L7VJP4</accession>
<keyword evidence="7" id="KW-1185">Reference proteome</keyword>
<dbReference type="PANTHER" id="PTHR14413">
    <property type="entry name" value="RIBOSOMAL PROTEIN L17"/>
    <property type="match status" value="1"/>
</dbReference>
<gene>
    <name evidence="4 6" type="primary">rplQ</name>
    <name evidence="6" type="ORF">ASNER_177</name>
</gene>
<keyword evidence="2 4" id="KW-0689">Ribosomal protein</keyword>
<dbReference type="AlphaFoldDB" id="L7VJP4"/>
<evidence type="ECO:0000256" key="3">
    <source>
        <dbReference type="ARBA" id="ARBA00023274"/>
    </source>
</evidence>
<organism evidence="6 7">
    <name type="scientific">Candidatus Uzinura diaspidicola str. ASNER</name>
    <dbReference type="NCBI Taxonomy" id="1133592"/>
    <lineage>
        <taxon>Bacteria</taxon>
        <taxon>Pseudomonadati</taxon>
        <taxon>Bacteroidota</taxon>
        <taxon>Flavobacteriia</taxon>
        <taxon>Flavobacteriales</taxon>
        <taxon>Candidatus Uzinura</taxon>
    </lineage>
</organism>
<dbReference type="Pfam" id="PF01196">
    <property type="entry name" value="Ribosomal_L17"/>
    <property type="match status" value="1"/>
</dbReference>
<dbReference type="KEGG" id="udi:ASNER_177"/>
<dbReference type="SUPFAM" id="SSF64263">
    <property type="entry name" value="Prokaryotic ribosomal protein L17"/>
    <property type="match status" value="1"/>
</dbReference>
<dbReference type="InterPro" id="IPR036373">
    <property type="entry name" value="Ribosomal_bL17_sf"/>
</dbReference>
<dbReference type="Proteomes" id="UP000011174">
    <property type="component" value="Chromosome"/>
</dbReference>
<dbReference type="STRING" id="1133592.ASNER_177"/>
<evidence type="ECO:0000313" key="7">
    <source>
        <dbReference type="Proteomes" id="UP000011174"/>
    </source>
</evidence>
<dbReference type="GO" id="GO:0003735">
    <property type="term" value="F:structural constituent of ribosome"/>
    <property type="evidence" value="ECO:0007669"/>
    <property type="project" value="InterPro"/>
</dbReference>
<dbReference type="InterPro" id="IPR000456">
    <property type="entry name" value="Ribosomal_bL17"/>
</dbReference>
<name>L7VJP4_9FLAO</name>
<dbReference type="HAMAP" id="MF_01368">
    <property type="entry name" value="Ribosomal_bL17"/>
    <property type="match status" value="1"/>
</dbReference>
<sequence length="119" mass="13633">MRHKKKINHLGRKVGHRKNLIANMACSLITNKSNSINTTLSKAKELRKFIEPLFTISKNNNTHSHRILFSYLKSKFAIYHLFKNITPKIIERYGGYTRIIKIGSRLGDGAKTAIIELVV</sequence>
<evidence type="ECO:0000256" key="4">
    <source>
        <dbReference type="HAMAP-Rule" id="MF_01368"/>
    </source>
</evidence>
<dbReference type="NCBIfam" id="TIGR00059">
    <property type="entry name" value="L17"/>
    <property type="match status" value="1"/>
</dbReference>